<protein>
    <submittedName>
        <fullName evidence="2">Uncharacterized protein</fullName>
    </submittedName>
</protein>
<evidence type="ECO:0000313" key="2">
    <source>
        <dbReference type="EMBL" id="OLQ08824.1"/>
    </source>
</evidence>
<feature type="region of interest" description="Disordered" evidence="1">
    <location>
        <begin position="400"/>
        <end position="425"/>
    </location>
</feature>
<dbReference type="AlphaFoldDB" id="A0A1Q9EN13"/>
<evidence type="ECO:0000313" key="3">
    <source>
        <dbReference type="Proteomes" id="UP000186817"/>
    </source>
</evidence>
<dbReference type="Gene3D" id="1.25.40.20">
    <property type="entry name" value="Ankyrin repeat-containing domain"/>
    <property type="match status" value="1"/>
</dbReference>
<organism evidence="2 3">
    <name type="scientific">Symbiodinium microadriaticum</name>
    <name type="common">Dinoflagellate</name>
    <name type="synonym">Zooxanthella microadriatica</name>
    <dbReference type="NCBI Taxonomy" id="2951"/>
    <lineage>
        <taxon>Eukaryota</taxon>
        <taxon>Sar</taxon>
        <taxon>Alveolata</taxon>
        <taxon>Dinophyceae</taxon>
        <taxon>Suessiales</taxon>
        <taxon>Symbiodiniaceae</taxon>
        <taxon>Symbiodinium</taxon>
    </lineage>
</organism>
<feature type="region of interest" description="Disordered" evidence="1">
    <location>
        <begin position="275"/>
        <end position="322"/>
    </location>
</feature>
<reference evidence="2 3" key="1">
    <citation type="submission" date="2016-02" db="EMBL/GenBank/DDBJ databases">
        <title>Genome analysis of coral dinoflagellate symbionts highlights evolutionary adaptations to a symbiotic lifestyle.</title>
        <authorList>
            <person name="Aranda M."/>
            <person name="Li Y."/>
            <person name="Liew Y.J."/>
            <person name="Baumgarten S."/>
            <person name="Simakov O."/>
            <person name="Wilson M."/>
            <person name="Piel J."/>
            <person name="Ashoor H."/>
            <person name="Bougouffa S."/>
            <person name="Bajic V.B."/>
            <person name="Ryu T."/>
            <person name="Ravasi T."/>
            <person name="Bayer T."/>
            <person name="Micklem G."/>
            <person name="Kim H."/>
            <person name="Bhak J."/>
            <person name="Lajeunesse T.C."/>
            <person name="Voolstra C.R."/>
        </authorList>
    </citation>
    <scope>NUCLEOTIDE SEQUENCE [LARGE SCALE GENOMIC DNA]</scope>
    <source>
        <strain evidence="2 3">CCMP2467</strain>
    </source>
</reference>
<feature type="compositionally biased region" description="Basic and acidic residues" evidence="1">
    <location>
        <begin position="14"/>
        <end position="26"/>
    </location>
</feature>
<feature type="region of interest" description="Disordered" evidence="1">
    <location>
        <begin position="1"/>
        <end position="26"/>
    </location>
</feature>
<gene>
    <name evidence="2" type="ORF">AK812_SmicGene7635</name>
</gene>
<dbReference type="Proteomes" id="UP000186817">
    <property type="component" value="Unassembled WGS sequence"/>
</dbReference>
<dbReference type="OrthoDB" id="539213at2759"/>
<comment type="caution">
    <text evidence="2">The sequence shown here is derived from an EMBL/GenBank/DDBJ whole genome shotgun (WGS) entry which is preliminary data.</text>
</comment>
<name>A0A1Q9EN13_SYMMI</name>
<accession>A0A1Q9EN13</accession>
<dbReference type="EMBL" id="LSRX01000109">
    <property type="protein sequence ID" value="OLQ08824.1"/>
    <property type="molecule type" value="Genomic_DNA"/>
</dbReference>
<dbReference type="InterPro" id="IPR036770">
    <property type="entry name" value="Ankyrin_rpt-contain_sf"/>
</dbReference>
<evidence type="ECO:0000256" key="1">
    <source>
        <dbReference type="SAM" id="MobiDB-lite"/>
    </source>
</evidence>
<dbReference type="SUPFAM" id="SSF48403">
    <property type="entry name" value="Ankyrin repeat"/>
    <property type="match status" value="1"/>
</dbReference>
<sequence length="425" mass="46492">MLDEAAEKSSPMPEPRRGKERESLRSLLKELGTANAATAAEQSPSKPPLSLEARIAARQEDTETLEILTSVLRRSISGTDEQGRTLLFYAVRGNRDDSGAAQISKTAVAKAALAALAGSSAVDAAPHYLVQRRNFDVNFQVPSSGLTPLMEAVEVLLSLRADPTLKDTAGLTALDIAKSRLPAYMEFKEMQCSEDRWPAVKEYVDRDRDSVAALLERVELVRALESKDANKLTPTQEREAELALSIRSDGRFKQIDAFSQKMKAVPLPHVALASIGPRPHTTAGGEGDRLDRSGDIGTASISPSSARTPAPHHPEGKGAAMPGVNLQQLTGEDRCKVPKAIWQDSVDRSIKRLMLDFDLTDEPSCRLNHLDRMHDWFVRHGPKRKAPQRVDVGPNYLIAERRGREPPPAGSTMLVSGETLSQDFR</sequence>
<proteinExistence type="predicted"/>
<keyword evidence="3" id="KW-1185">Reference proteome</keyword>